<dbReference type="GO" id="GO:0008270">
    <property type="term" value="F:zinc ion binding"/>
    <property type="evidence" value="ECO:0007669"/>
    <property type="project" value="UniProtKB-UniRule"/>
</dbReference>
<dbReference type="NCBIfam" id="TIGR00043">
    <property type="entry name" value="rRNA maturation RNase YbeY"/>
    <property type="match status" value="1"/>
</dbReference>
<dbReference type="PANTHER" id="PTHR46986:SF1">
    <property type="entry name" value="ENDORIBONUCLEASE YBEY, CHLOROPLASTIC"/>
    <property type="match status" value="1"/>
</dbReference>
<evidence type="ECO:0000256" key="2">
    <source>
        <dbReference type="ARBA" id="ARBA00022517"/>
    </source>
</evidence>
<gene>
    <name evidence="9 10" type="primary">ybeY</name>
    <name evidence="10" type="ORF">IAD01_06840</name>
</gene>
<feature type="binding site" evidence="9">
    <location>
        <position position="133"/>
    </location>
    <ligand>
        <name>Zn(2+)</name>
        <dbReference type="ChEBI" id="CHEBI:29105"/>
        <note>catalytic</note>
    </ligand>
</feature>
<evidence type="ECO:0000256" key="5">
    <source>
        <dbReference type="ARBA" id="ARBA00022723"/>
    </source>
</evidence>
<dbReference type="GO" id="GO:0006364">
    <property type="term" value="P:rRNA processing"/>
    <property type="evidence" value="ECO:0007669"/>
    <property type="project" value="UniProtKB-UniRule"/>
</dbReference>
<keyword evidence="7 9" id="KW-0378">Hydrolase</keyword>
<evidence type="ECO:0000256" key="4">
    <source>
        <dbReference type="ARBA" id="ARBA00022722"/>
    </source>
</evidence>
<dbReference type="GO" id="GO:0005737">
    <property type="term" value="C:cytoplasm"/>
    <property type="evidence" value="ECO:0007669"/>
    <property type="project" value="UniProtKB-SubCell"/>
</dbReference>
<dbReference type="PANTHER" id="PTHR46986">
    <property type="entry name" value="ENDORIBONUCLEASE YBEY, CHLOROPLASTIC"/>
    <property type="match status" value="1"/>
</dbReference>
<sequence>MKKLRVSFNNEQKLVKITPEFKKLIKDCCMQSLYEADFDQNSEISVSFVDNARIREINKEFRNIDAPTDVLSFPLADNREYDINPDSGCYELGDIIISTERAAEQASELGHSTVREIAFLVVHSMLHLLGYDHPDEDSPETELMRSKERAIISKLNIS</sequence>
<accession>A0A9D1EPG7</accession>
<dbReference type="InterPro" id="IPR023091">
    <property type="entry name" value="MetalPrtase_cat_dom_sf_prd"/>
</dbReference>
<feature type="binding site" evidence="9">
    <location>
        <position position="123"/>
    </location>
    <ligand>
        <name>Zn(2+)</name>
        <dbReference type="ChEBI" id="CHEBI:29105"/>
        <note>catalytic</note>
    </ligand>
</feature>
<dbReference type="PROSITE" id="PS01306">
    <property type="entry name" value="UPF0054"/>
    <property type="match status" value="1"/>
</dbReference>
<evidence type="ECO:0000313" key="10">
    <source>
        <dbReference type="EMBL" id="HIS25100.1"/>
    </source>
</evidence>
<evidence type="ECO:0000256" key="3">
    <source>
        <dbReference type="ARBA" id="ARBA00022552"/>
    </source>
</evidence>
<evidence type="ECO:0000313" key="11">
    <source>
        <dbReference type="Proteomes" id="UP000823982"/>
    </source>
</evidence>
<evidence type="ECO:0000256" key="9">
    <source>
        <dbReference type="HAMAP-Rule" id="MF_00009"/>
    </source>
</evidence>
<dbReference type="EC" id="3.1.-.-" evidence="9"/>
<comment type="cofactor">
    <cofactor evidence="9">
        <name>Zn(2+)</name>
        <dbReference type="ChEBI" id="CHEBI:29105"/>
    </cofactor>
    <text evidence="9">Binds 1 zinc ion.</text>
</comment>
<evidence type="ECO:0000256" key="1">
    <source>
        <dbReference type="ARBA" id="ARBA00010875"/>
    </source>
</evidence>
<comment type="caution">
    <text evidence="10">The sequence shown here is derived from an EMBL/GenBank/DDBJ whole genome shotgun (WGS) entry which is preliminary data.</text>
</comment>
<keyword evidence="9" id="KW-0963">Cytoplasm</keyword>
<keyword evidence="6 9" id="KW-0255">Endonuclease</keyword>
<dbReference type="EMBL" id="DVIR01000061">
    <property type="protein sequence ID" value="HIS25100.1"/>
    <property type="molecule type" value="Genomic_DNA"/>
</dbReference>
<feature type="binding site" evidence="9">
    <location>
        <position position="127"/>
    </location>
    <ligand>
        <name>Zn(2+)</name>
        <dbReference type="ChEBI" id="CHEBI:29105"/>
        <note>catalytic</note>
    </ligand>
</feature>
<comment type="subcellular location">
    <subcellularLocation>
        <location evidence="9">Cytoplasm</location>
    </subcellularLocation>
</comment>
<dbReference type="SUPFAM" id="SSF55486">
    <property type="entry name" value="Metalloproteases ('zincins'), catalytic domain"/>
    <property type="match status" value="1"/>
</dbReference>
<evidence type="ECO:0000256" key="6">
    <source>
        <dbReference type="ARBA" id="ARBA00022759"/>
    </source>
</evidence>
<keyword evidence="4 9" id="KW-0540">Nuclease</keyword>
<name>A0A9D1EPG7_9FIRM</name>
<dbReference type="Gene3D" id="3.40.390.30">
    <property type="entry name" value="Metalloproteases ('zincins'), catalytic domain"/>
    <property type="match status" value="1"/>
</dbReference>
<comment type="similarity">
    <text evidence="1 9">Belongs to the endoribonuclease YbeY family.</text>
</comment>
<evidence type="ECO:0000256" key="8">
    <source>
        <dbReference type="ARBA" id="ARBA00022833"/>
    </source>
</evidence>
<dbReference type="Pfam" id="PF02130">
    <property type="entry name" value="YbeY"/>
    <property type="match status" value="1"/>
</dbReference>
<reference evidence="10" key="1">
    <citation type="submission" date="2020-10" db="EMBL/GenBank/DDBJ databases">
        <authorList>
            <person name="Gilroy R."/>
        </authorList>
    </citation>
    <scope>NUCLEOTIDE SEQUENCE</scope>
    <source>
        <strain evidence="10">CHK157-1446</strain>
    </source>
</reference>
<dbReference type="InterPro" id="IPR020549">
    <property type="entry name" value="YbeY_CS"/>
</dbReference>
<dbReference type="InterPro" id="IPR002036">
    <property type="entry name" value="YbeY"/>
</dbReference>
<keyword evidence="3 9" id="KW-0698">rRNA processing</keyword>
<comment type="function">
    <text evidence="9">Single strand-specific metallo-endoribonuclease involved in late-stage 70S ribosome quality control and in maturation of the 3' terminus of the 16S rRNA.</text>
</comment>
<dbReference type="Proteomes" id="UP000823982">
    <property type="component" value="Unassembled WGS sequence"/>
</dbReference>
<dbReference type="GO" id="GO:0004222">
    <property type="term" value="F:metalloendopeptidase activity"/>
    <property type="evidence" value="ECO:0007669"/>
    <property type="project" value="InterPro"/>
</dbReference>
<protein>
    <recommendedName>
        <fullName evidence="9">Endoribonuclease YbeY</fullName>
        <ecNumber evidence="9">3.1.-.-</ecNumber>
    </recommendedName>
</protein>
<keyword evidence="8 9" id="KW-0862">Zinc</keyword>
<keyword evidence="5 9" id="KW-0479">Metal-binding</keyword>
<dbReference type="HAMAP" id="MF_00009">
    <property type="entry name" value="Endoribonucl_YbeY"/>
    <property type="match status" value="1"/>
</dbReference>
<organism evidence="10 11">
    <name type="scientific">Candidatus Faeciplasma gallinarum</name>
    <dbReference type="NCBI Taxonomy" id="2840799"/>
    <lineage>
        <taxon>Bacteria</taxon>
        <taxon>Bacillati</taxon>
        <taxon>Bacillota</taxon>
        <taxon>Clostridia</taxon>
        <taxon>Eubacteriales</taxon>
        <taxon>Oscillospiraceae</taxon>
        <taxon>Oscillospiraceae incertae sedis</taxon>
        <taxon>Candidatus Faeciplasma</taxon>
    </lineage>
</organism>
<dbReference type="AlphaFoldDB" id="A0A9D1EPG7"/>
<reference evidence="10" key="2">
    <citation type="journal article" date="2021" name="PeerJ">
        <title>Extensive microbial diversity within the chicken gut microbiome revealed by metagenomics and culture.</title>
        <authorList>
            <person name="Gilroy R."/>
            <person name="Ravi A."/>
            <person name="Getino M."/>
            <person name="Pursley I."/>
            <person name="Horton D.L."/>
            <person name="Alikhan N.F."/>
            <person name="Baker D."/>
            <person name="Gharbi K."/>
            <person name="Hall N."/>
            <person name="Watson M."/>
            <person name="Adriaenssens E.M."/>
            <person name="Foster-Nyarko E."/>
            <person name="Jarju S."/>
            <person name="Secka A."/>
            <person name="Antonio M."/>
            <person name="Oren A."/>
            <person name="Chaudhuri R.R."/>
            <person name="La Ragione R."/>
            <person name="Hildebrand F."/>
            <person name="Pallen M.J."/>
        </authorList>
    </citation>
    <scope>NUCLEOTIDE SEQUENCE</scope>
    <source>
        <strain evidence="10">CHK157-1446</strain>
    </source>
</reference>
<keyword evidence="2 9" id="KW-0690">Ribosome biogenesis</keyword>
<evidence type="ECO:0000256" key="7">
    <source>
        <dbReference type="ARBA" id="ARBA00022801"/>
    </source>
</evidence>
<proteinExistence type="inferred from homology"/>
<dbReference type="GO" id="GO:0004521">
    <property type="term" value="F:RNA endonuclease activity"/>
    <property type="evidence" value="ECO:0007669"/>
    <property type="project" value="UniProtKB-UniRule"/>
</dbReference>